<reference evidence="1 2" key="1">
    <citation type="submission" date="2021-06" db="EMBL/GenBank/DDBJ databases">
        <title>Caerostris extrusa draft genome.</title>
        <authorList>
            <person name="Kono N."/>
            <person name="Arakawa K."/>
        </authorList>
    </citation>
    <scope>NUCLEOTIDE SEQUENCE [LARGE SCALE GENOMIC DNA]</scope>
</reference>
<organism evidence="1 2">
    <name type="scientific">Caerostris extrusa</name>
    <name type="common">Bark spider</name>
    <name type="synonym">Caerostris bankana</name>
    <dbReference type="NCBI Taxonomy" id="172846"/>
    <lineage>
        <taxon>Eukaryota</taxon>
        <taxon>Metazoa</taxon>
        <taxon>Ecdysozoa</taxon>
        <taxon>Arthropoda</taxon>
        <taxon>Chelicerata</taxon>
        <taxon>Arachnida</taxon>
        <taxon>Araneae</taxon>
        <taxon>Araneomorphae</taxon>
        <taxon>Entelegynae</taxon>
        <taxon>Araneoidea</taxon>
        <taxon>Araneidae</taxon>
        <taxon>Caerostris</taxon>
    </lineage>
</organism>
<gene>
    <name evidence="1" type="ORF">CEXT_122511</name>
</gene>
<dbReference type="Proteomes" id="UP001054945">
    <property type="component" value="Unassembled WGS sequence"/>
</dbReference>
<keyword evidence="2" id="KW-1185">Reference proteome</keyword>
<evidence type="ECO:0000313" key="1">
    <source>
        <dbReference type="EMBL" id="GIY99747.1"/>
    </source>
</evidence>
<accession>A0AAV4XXP5</accession>
<name>A0AAV4XXP5_CAEEX</name>
<dbReference type="AlphaFoldDB" id="A0AAV4XXP5"/>
<sequence length="138" mass="15578">MIDANAIKIHCFARRPDGQLASALAFGTHAPGSNPGGGMDVYKWEVISTVVTSRTVRYFDALCLSNDFPFSLMPVLYNCYHNLLHQIQPREQTPFGTNPPELPNKIAIHQANLLSVPEHFRQNHWIRIMVLAFKCPHP</sequence>
<evidence type="ECO:0000313" key="2">
    <source>
        <dbReference type="Proteomes" id="UP001054945"/>
    </source>
</evidence>
<protein>
    <submittedName>
        <fullName evidence="1">Uncharacterized protein</fullName>
    </submittedName>
</protein>
<comment type="caution">
    <text evidence="1">The sequence shown here is derived from an EMBL/GenBank/DDBJ whole genome shotgun (WGS) entry which is preliminary data.</text>
</comment>
<proteinExistence type="predicted"/>
<dbReference type="EMBL" id="BPLR01018457">
    <property type="protein sequence ID" value="GIY99747.1"/>
    <property type="molecule type" value="Genomic_DNA"/>
</dbReference>